<evidence type="ECO:0000259" key="4">
    <source>
        <dbReference type="PROSITE" id="PS50995"/>
    </source>
</evidence>
<keyword evidence="1" id="KW-0805">Transcription regulation</keyword>
<reference evidence="5 6" key="1">
    <citation type="submission" date="2019-10" db="EMBL/GenBank/DDBJ databases">
        <title>Gracilibacillus sp. nov. isolated from rice seeds.</title>
        <authorList>
            <person name="He S."/>
        </authorList>
    </citation>
    <scope>NUCLEOTIDE SEQUENCE [LARGE SCALE GENOMIC DNA]</scope>
    <source>
        <strain evidence="5 6">TD8</strain>
    </source>
</reference>
<protein>
    <submittedName>
        <fullName evidence="5">MarR family transcriptional regulator</fullName>
    </submittedName>
</protein>
<dbReference type="InterPro" id="IPR036388">
    <property type="entry name" value="WH-like_DNA-bd_sf"/>
</dbReference>
<evidence type="ECO:0000256" key="2">
    <source>
        <dbReference type="ARBA" id="ARBA00023125"/>
    </source>
</evidence>
<dbReference type="GO" id="GO:0003677">
    <property type="term" value="F:DNA binding"/>
    <property type="evidence" value="ECO:0007669"/>
    <property type="project" value="UniProtKB-KW"/>
</dbReference>
<dbReference type="InterPro" id="IPR036390">
    <property type="entry name" value="WH_DNA-bd_sf"/>
</dbReference>
<dbReference type="SUPFAM" id="SSF46785">
    <property type="entry name" value="Winged helix' DNA-binding domain"/>
    <property type="match status" value="1"/>
</dbReference>
<evidence type="ECO:0000313" key="5">
    <source>
        <dbReference type="EMBL" id="KAB8137742.1"/>
    </source>
</evidence>
<sequence length="144" mass="17004">MEQRSLFDKFLIFTTSVHSGTHEMTQDCKPDSITPIQYSILEIIAVSDPMTLSEISDCLRISLPNASREVRKLSERNLIVKKDDLHDKRKQYIQLSEDGAKLMKDTFQCIERKFQWRIEDMSQEELEKLEEAMNILQDRVFYNK</sequence>
<dbReference type="Proteomes" id="UP000480246">
    <property type="component" value="Unassembled WGS sequence"/>
</dbReference>
<dbReference type="PRINTS" id="PR00598">
    <property type="entry name" value="HTHMARR"/>
</dbReference>
<dbReference type="InterPro" id="IPR000835">
    <property type="entry name" value="HTH_MarR-typ"/>
</dbReference>
<evidence type="ECO:0000256" key="1">
    <source>
        <dbReference type="ARBA" id="ARBA00023015"/>
    </source>
</evidence>
<keyword evidence="3" id="KW-0804">Transcription</keyword>
<gene>
    <name evidence="5" type="ORF">F9U64_08015</name>
</gene>
<dbReference type="SMART" id="SM00347">
    <property type="entry name" value="HTH_MARR"/>
    <property type="match status" value="1"/>
</dbReference>
<evidence type="ECO:0000313" key="6">
    <source>
        <dbReference type="Proteomes" id="UP000480246"/>
    </source>
</evidence>
<dbReference type="OrthoDB" id="2314798at2"/>
<keyword evidence="2" id="KW-0238">DNA-binding</keyword>
<dbReference type="GO" id="GO:0003700">
    <property type="term" value="F:DNA-binding transcription factor activity"/>
    <property type="evidence" value="ECO:0007669"/>
    <property type="project" value="InterPro"/>
</dbReference>
<dbReference type="EMBL" id="WEID01000036">
    <property type="protein sequence ID" value="KAB8137742.1"/>
    <property type="molecule type" value="Genomic_DNA"/>
</dbReference>
<dbReference type="PANTHER" id="PTHR42756">
    <property type="entry name" value="TRANSCRIPTIONAL REGULATOR, MARR"/>
    <property type="match status" value="1"/>
</dbReference>
<keyword evidence="6" id="KW-1185">Reference proteome</keyword>
<dbReference type="Gene3D" id="1.10.10.10">
    <property type="entry name" value="Winged helix-like DNA-binding domain superfamily/Winged helix DNA-binding domain"/>
    <property type="match status" value="1"/>
</dbReference>
<comment type="caution">
    <text evidence="5">The sequence shown here is derived from an EMBL/GenBank/DDBJ whole genome shotgun (WGS) entry which is preliminary data.</text>
</comment>
<dbReference type="InterPro" id="IPR011991">
    <property type="entry name" value="ArsR-like_HTH"/>
</dbReference>
<dbReference type="CDD" id="cd00090">
    <property type="entry name" value="HTH_ARSR"/>
    <property type="match status" value="1"/>
</dbReference>
<accession>A0A7C8KSN1</accession>
<name>A0A7C8KSN1_9BACI</name>
<evidence type="ECO:0000256" key="3">
    <source>
        <dbReference type="ARBA" id="ARBA00023163"/>
    </source>
</evidence>
<dbReference type="Pfam" id="PF12802">
    <property type="entry name" value="MarR_2"/>
    <property type="match status" value="1"/>
</dbReference>
<dbReference type="PROSITE" id="PS50995">
    <property type="entry name" value="HTH_MARR_2"/>
    <property type="match status" value="1"/>
</dbReference>
<organism evidence="5 6">
    <name type="scientific">Gracilibacillus oryzae</name>
    <dbReference type="NCBI Taxonomy" id="1672701"/>
    <lineage>
        <taxon>Bacteria</taxon>
        <taxon>Bacillati</taxon>
        <taxon>Bacillota</taxon>
        <taxon>Bacilli</taxon>
        <taxon>Bacillales</taxon>
        <taxon>Bacillaceae</taxon>
        <taxon>Gracilibacillus</taxon>
    </lineage>
</organism>
<proteinExistence type="predicted"/>
<dbReference type="AlphaFoldDB" id="A0A7C8KSN1"/>
<feature type="domain" description="HTH marR-type" evidence="4">
    <location>
        <begin position="1"/>
        <end position="138"/>
    </location>
</feature>
<dbReference type="PANTHER" id="PTHR42756:SF1">
    <property type="entry name" value="TRANSCRIPTIONAL REPRESSOR OF EMRAB OPERON"/>
    <property type="match status" value="1"/>
</dbReference>